<dbReference type="Pfam" id="PF02670">
    <property type="entry name" value="DXP_reductoisom"/>
    <property type="match status" value="1"/>
</dbReference>
<gene>
    <name evidence="9" type="primary">dxr</name>
    <name evidence="13" type="ORF">CDG68_13235</name>
</gene>
<feature type="binding site" evidence="9">
    <location>
        <position position="231"/>
    </location>
    <ligand>
        <name>Mn(2+)</name>
        <dbReference type="ChEBI" id="CHEBI:29035"/>
    </ligand>
</feature>
<evidence type="ECO:0000256" key="8">
    <source>
        <dbReference type="ARBA" id="ARBA00048543"/>
    </source>
</evidence>
<dbReference type="InterPro" id="IPR026877">
    <property type="entry name" value="DXPR_C"/>
</dbReference>
<feature type="domain" description="1-deoxy-D-xylulose 5-phosphate reductoisomerase C-terminal" evidence="11">
    <location>
        <begin position="147"/>
        <end position="239"/>
    </location>
</feature>
<dbReference type="InterPro" id="IPR036169">
    <property type="entry name" value="DXPR_C_sf"/>
</dbReference>
<sequence>MSQSVCILGVTGSIGRSTLKILEQHPDQYSVFAVTGYSRIKELTEICKQYRPKCVVVPSKKVDELQQYFKAENIQNIEILTDEAGLIAVSEHPEVDVVMAAIVGAAGLLPTLAAVKAGKRVLLANKEALVMSGDLMLQAAKEYQALLLPVDSEHNAIFQCLPQNYLQIERHGEPQLGVKQVLLTASGGPFLNHRLDELKNVTPAQACKHPNWSMGRKISVDSATLMNKGLELIEACHLFSIKEQFVTVVVHPQSIIHSMVQYVDGSTLAQMGNPDMCTPIAHALAWPERITTHVPPLDLFVHSQLDFQEPDVVRFPSLRLARNAMKEGGLAPAILNAANEMAVAAFLAERIGFLDIPEVVEHSLNHVQNGSADSIDTILQTDQLARQVASQRITQLES</sequence>
<feature type="binding site" evidence="9">
    <location>
        <position position="186"/>
    </location>
    <ligand>
        <name>1-deoxy-D-xylulose 5-phosphate</name>
        <dbReference type="ChEBI" id="CHEBI:57792"/>
    </ligand>
</feature>
<accession>A0A3G2T477</accession>
<dbReference type="PANTHER" id="PTHR30525:SF0">
    <property type="entry name" value="1-DEOXY-D-XYLULOSE 5-PHOSPHATE REDUCTOISOMERASE, CHLOROPLASTIC"/>
    <property type="match status" value="1"/>
</dbReference>
<dbReference type="GO" id="GO:0016853">
    <property type="term" value="F:isomerase activity"/>
    <property type="evidence" value="ECO:0007669"/>
    <property type="project" value="UniProtKB-KW"/>
</dbReference>
<dbReference type="Gene3D" id="1.10.1740.10">
    <property type="match status" value="1"/>
</dbReference>
<evidence type="ECO:0000256" key="2">
    <source>
        <dbReference type="ARBA" id="ARBA00006825"/>
    </source>
</evidence>
<dbReference type="SUPFAM" id="SSF55347">
    <property type="entry name" value="Glyceraldehyde-3-phosphate dehydrogenase-like, C-terminal domain"/>
    <property type="match status" value="1"/>
</dbReference>
<evidence type="ECO:0000259" key="11">
    <source>
        <dbReference type="Pfam" id="PF08436"/>
    </source>
</evidence>
<dbReference type="Pfam" id="PF08436">
    <property type="entry name" value="DXP_redisom_C"/>
    <property type="match status" value="1"/>
</dbReference>
<keyword evidence="5 9" id="KW-0560">Oxidoreductase</keyword>
<comment type="function">
    <text evidence="9">Catalyzes the NADPH-dependent rearrangement and reduction of 1-deoxy-D-xylulose-5-phosphate (DXP) to 2-C-methyl-D-erythritol 4-phosphate (MEP).</text>
</comment>
<name>A0A3G2T477_9GAMM</name>
<dbReference type="UniPathway" id="UPA00056">
    <property type="reaction ID" value="UER00092"/>
</dbReference>
<evidence type="ECO:0000256" key="3">
    <source>
        <dbReference type="ARBA" id="ARBA00022723"/>
    </source>
</evidence>
<dbReference type="PIRSF" id="PIRSF006205">
    <property type="entry name" value="Dxp_reductismrs"/>
    <property type="match status" value="1"/>
</dbReference>
<dbReference type="NCBIfam" id="NF009114">
    <property type="entry name" value="PRK12464.1"/>
    <property type="match status" value="1"/>
</dbReference>
<dbReference type="InterPro" id="IPR003821">
    <property type="entry name" value="DXP_reductoisomerase"/>
</dbReference>
<keyword evidence="13" id="KW-0413">Isomerase</keyword>
<dbReference type="SUPFAM" id="SSF69055">
    <property type="entry name" value="1-deoxy-D-xylulose-5-phosphate reductoisomerase, C-terminal domain"/>
    <property type="match status" value="1"/>
</dbReference>
<proteinExistence type="inferred from homology"/>
<dbReference type="InterPro" id="IPR013644">
    <property type="entry name" value="DXP_reductoisomerase_C"/>
</dbReference>
<dbReference type="FunFam" id="3.40.50.720:FF:000045">
    <property type="entry name" value="1-deoxy-D-xylulose 5-phosphate reductoisomerase"/>
    <property type="match status" value="1"/>
</dbReference>
<keyword evidence="7 9" id="KW-0414">Isoprene biosynthesis</keyword>
<evidence type="ECO:0000256" key="6">
    <source>
        <dbReference type="ARBA" id="ARBA00023211"/>
    </source>
</evidence>
<evidence type="ECO:0000256" key="5">
    <source>
        <dbReference type="ARBA" id="ARBA00023002"/>
    </source>
</evidence>
<comment type="caution">
    <text evidence="9">Lacks conserved residue(s) required for the propagation of feature annotation.</text>
</comment>
<dbReference type="EMBL" id="CP033133">
    <property type="protein sequence ID" value="AYO54546.1"/>
    <property type="molecule type" value="Genomic_DNA"/>
</dbReference>
<feature type="binding site" evidence="9">
    <location>
        <position position="127"/>
    </location>
    <ligand>
        <name>NADPH</name>
        <dbReference type="ChEBI" id="CHEBI:57783"/>
    </ligand>
</feature>
<feature type="binding site" evidence="9">
    <location>
        <position position="215"/>
    </location>
    <ligand>
        <name>NADPH</name>
        <dbReference type="ChEBI" id="CHEBI:57783"/>
    </ligand>
</feature>
<feature type="binding site" evidence="9">
    <location>
        <position position="227"/>
    </location>
    <ligand>
        <name>1-deoxy-D-xylulose 5-phosphate</name>
        <dbReference type="ChEBI" id="CHEBI:57792"/>
    </ligand>
</feature>
<feature type="binding site" evidence="9">
    <location>
        <position position="153"/>
    </location>
    <ligand>
        <name>1-deoxy-D-xylulose 5-phosphate</name>
        <dbReference type="ChEBI" id="CHEBI:57792"/>
    </ligand>
</feature>
<feature type="domain" description="1-deoxy-D-xylulose 5-phosphate reductoisomerase N-terminal" evidence="10">
    <location>
        <begin position="5"/>
        <end position="133"/>
    </location>
</feature>
<keyword evidence="6 9" id="KW-0464">Manganese</keyword>
<feature type="binding site" evidence="9">
    <location>
        <position position="14"/>
    </location>
    <ligand>
        <name>NADPH</name>
        <dbReference type="ChEBI" id="CHEBI:57783"/>
    </ligand>
</feature>
<evidence type="ECO:0000256" key="9">
    <source>
        <dbReference type="HAMAP-Rule" id="MF_00183"/>
    </source>
</evidence>
<feature type="binding site" evidence="9">
    <location>
        <position position="12"/>
    </location>
    <ligand>
        <name>NADPH</name>
        <dbReference type="ChEBI" id="CHEBI:57783"/>
    </ligand>
</feature>
<dbReference type="Proteomes" id="UP000279962">
    <property type="component" value="Chromosome"/>
</dbReference>
<feature type="binding site" evidence="9">
    <location>
        <position position="152"/>
    </location>
    <ligand>
        <name>1-deoxy-D-xylulose 5-phosphate</name>
        <dbReference type="ChEBI" id="CHEBI:57792"/>
    </ligand>
</feature>
<dbReference type="SUPFAM" id="SSF51735">
    <property type="entry name" value="NAD(P)-binding Rossmann-fold domains"/>
    <property type="match status" value="1"/>
</dbReference>
<feature type="binding site" evidence="9">
    <location>
        <position position="222"/>
    </location>
    <ligand>
        <name>1-deoxy-D-xylulose 5-phosphate</name>
        <dbReference type="ChEBI" id="CHEBI:57792"/>
    </ligand>
</feature>
<keyword evidence="9" id="KW-0460">Magnesium</keyword>
<feature type="binding site" evidence="9">
    <location>
        <position position="13"/>
    </location>
    <ligand>
        <name>NADPH</name>
        <dbReference type="ChEBI" id="CHEBI:57783"/>
    </ligand>
</feature>
<feature type="binding site" evidence="9">
    <location>
        <position position="231"/>
    </location>
    <ligand>
        <name>1-deoxy-D-xylulose 5-phosphate</name>
        <dbReference type="ChEBI" id="CHEBI:57792"/>
    </ligand>
</feature>
<dbReference type="GO" id="GO:0030145">
    <property type="term" value="F:manganese ion binding"/>
    <property type="evidence" value="ECO:0007669"/>
    <property type="project" value="TreeGrafter"/>
</dbReference>
<dbReference type="HAMAP" id="MF_00183">
    <property type="entry name" value="DXP_reductoisom"/>
    <property type="match status" value="1"/>
</dbReference>
<dbReference type="PANTHER" id="PTHR30525">
    <property type="entry name" value="1-DEOXY-D-XYLULOSE 5-PHOSPHATE REDUCTOISOMERASE"/>
    <property type="match status" value="1"/>
</dbReference>
<dbReference type="GO" id="GO:0030604">
    <property type="term" value="F:1-deoxy-D-xylulose-5-phosphate reductoisomerase activity"/>
    <property type="evidence" value="ECO:0007669"/>
    <property type="project" value="UniProtKB-UniRule"/>
</dbReference>
<evidence type="ECO:0000256" key="7">
    <source>
        <dbReference type="ARBA" id="ARBA00023229"/>
    </source>
</evidence>
<evidence type="ECO:0000256" key="1">
    <source>
        <dbReference type="ARBA" id="ARBA00005094"/>
    </source>
</evidence>
<feature type="binding site" evidence="9">
    <location>
        <position position="11"/>
    </location>
    <ligand>
        <name>NADPH</name>
        <dbReference type="ChEBI" id="CHEBI:57783"/>
    </ligand>
</feature>
<comment type="pathway">
    <text evidence="1 9">Isoprenoid biosynthesis; isopentenyl diphosphate biosynthesis via DXP pathway; isopentenyl diphosphate from 1-deoxy-D-xylulose 5-phosphate: step 1/6.</text>
</comment>
<comment type="cofactor">
    <cofactor evidence="9">
        <name>Mg(2+)</name>
        <dbReference type="ChEBI" id="CHEBI:18420"/>
    </cofactor>
    <cofactor evidence="9">
        <name>Mn(2+)</name>
        <dbReference type="ChEBI" id="CHEBI:29035"/>
    </cofactor>
</comment>
<dbReference type="InterPro" id="IPR013512">
    <property type="entry name" value="DXP_reductoisomerase_N"/>
</dbReference>
<keyword evidence="4 9" id="KW-0521">NADP</keyword>
<evidence type="ECO:0000313" key="14">
    <source>
        <dbReference type="Proteomes" id="UP000279962"/>
    </source>
</evidence>
<keyword evidence="3 9" id="KW-0479">Metal-binding</keyword>
<reference evidence="13 14" key="1">
    <citation type="submission" date="2018-10" db="EMBL/GenBank/DDBJ databases">
        <title>The complete genome of Acinetobacter wuhouensis strain WCHAW010062.</title>
        <authorList>
            <person name="Hu Y."/>
            <person name="Long H."/>
            <person name="Feng Y."/>
            <person name="Zong Z."/>
        </authorList>
    </citation>
    <scope>NUCLEOTIDE SEQUENCE [LARGE SCALE GENOMIC DNA]</scope>
    <source>
        <strain evidence="13 14">WCHAW010062</strain>
    </source>
</reference>
<protein>
    <recommendedName>
        <fullName evidence="9">1-deoxy-D-xylulose 5-phosphate reductoisomerase</fullName>
        <shortName evidence="9">DXP reductoisomerase</shortName>
        <ecNumber evidence="9">1.1.1.267</ecNumber>
    </recommendedName>
    <alternativeName>
        <fullName evidence="9">1-deoxyxylulose-5-phosphate reductoisomerase</fullName>
    </alternativeName>
    <alternativeName>
        <fullName evidence="9">2-C-methyl-D-erythritol 4-phosphate synthase</fullName>
    </alternativeName>
</protein>
<dbReference type="Gene3D" id="3.40.50.720">
    <property type="entry name" value="NAD(P)-binding Rossmann-like Domain"/>
    <property type="match status" value="1"/>
</dbReference>
<evidence type="ECO:0000256" key="4">
    <source>
        <dbReference type="ARBA" id="ARBA00022857"/>
    </source>
</evidence>
<comment type="similarity">
    <text evidence="2 9">Belongs to the DXR family.</text>
</comment>
<dbReference type="EC" id="1.1.1.267" evidence="9"/>
<feature type="binding site" evidence="9">
    <location>
        <position position="228"/>
    </location>
    <ligand>
        <name>1-deoxy-D-xylulose 5-phosphate</name>
        <dbReference type="ChEBI" id="CHEBI:57792"/>
    </ligand>
</feature>
<evidence type="ECO:0000313" key="13">
    <source>
        <dbReference type="EMBL" id="AYO54546.1"/>
    </source>
</evidence>
<dbReference type="GO" id="GO:0070402">
    <property type="term" value="F:NADPH binding"/>
    <property type="evidence" value="ECO:0007669"/>
    <property type="project" value="InterPro"/>
</dbReference>
<dbReference type="NCBIfam" id="NF003938">
    <property type="entry name" value="PRK05447.1-1"/>
    <property type="match status" value="1"/>
</dbReference>
<comment type="catalytic activity">
    <reaction evidence="8">
        <text>2-C-methyl-D-erythritol 4-phosphate + NADP(+) = 1-deoxy-D-xylulose 5-phosphate + NADPH + H(+)</text>
        <dbReference type="Rhea" id="RHEA:13717"/>
        <dbReference type="ChEBI" id="CHEBI:15378"/>
        <dbReference type="ChEBI" id="CHEBI:57783"/>
        <dbReference type="ChEBI" id="CHEBI:57792"/>
        <dbReference type="ChEBI" id="CHEBI:58262"/>
        <dbReference type="ChEBI" id="CHEBI:58349"/>
        <dbReference type="EC" id="1.1.1.267"/>
    </reaction>
    <physiologicalReaction direction="right-to-left" evidence="8">
        <dbReference type="Rhea" id="RHEA:13719"/>
    </physiologicalReaction>
</comment>
<feature type="domain" description="DXP reductoisomerase C-terminal" evidence="12">
    <location>
        <begin position="271"/>
        <end position="387"/>
    </location>
</feature>
<feature type="binding site" evidence="9">
    <location>
        <position position="209"/>
    </location>
    <ligand>
        <name>1-deoxy-D-xylulose 5-phosphate</name>
        <dbReference type="ChEBI" id="CHEBI:57792"/>
    </ligand>
</feature>
<evidence type="ECO:0000259" key="10">
    <source>
        <dbReference type="Pfam" id="PF02670"/>
    </source>
</evidence>
<feature type="binding site" evidence="9">
    <location>
        <position position="125"/>
    </location>
    <ligand>
        <name>NADPH</name>
        <dbReference type="ChEBI" id="CHEBI:57783"/>
    </ligand>
</feature>
<evidence type="ECO:0000259" key="12">
    <source>
        <dbReference type="Pfam" id="PF13288"/>
    </source>
</evidence>
<dbReference type="InterPro" id="IPR036291">
    <property type="entry name" value="NAD(P)-bd_dom_sf"/>
</dbReference>
<dbReference type="AlphaFoldDB" id="A0A3G2T477"/>
<dbReference type="Pfam" id="PF13288">
    <property type="entry name" value="DXPR_C"/>
    <property type="match status" value="1"/>
</dbReference>
<organism evidence="13 14">
    <name type="scientific">Acinetobacter wuhouensis</name>
    <dbReference type="NCBI Taxonomy" id="1879050"/>
    <lineage>
        <taxon>Bacteria</taxon>
        <taxon>Pseudomonadati</taxon>
        <taxon>Pseudomonadota</taxon>
        <taxon>Gammaproteobacteria</taxon>
        <taxon>Moraxellales</taxon>
        <taxon>Moraxellaceae</taxon>
        <taxon>Acinetobacter</taxon>
    </lineage>
</organism>
<feature type="binding site" evidence="9">
    <location>
        <position position="151"/>
    </location>
    <ligand>
        <name>Mn(2+)</name>
        <dbReference type="ChEBI" id="CHEBI:29035"/>
    </ligand>
</feature>
<feature type="binding site" evidence="9">
    <location>
        <position position="126"/>
    </location>
    <ligand>
        <name>1-deoxy-D-xylulose 5-phosphate</name>
        <dbReference type="ChEBI" id="CHEBI:57792"/>
    </ligand>
</feature>
<dbReference type="NCBIfam" id="TIGR00243">
    <property type="entry name" value="Dxr"/>
    <property type="match status" value="1"/>
</dbReference>
<dbReference type="GO" id="GO:0051484">
    <property type="term" value="P:isopentenyl diphosphate biosynthetic process, methylerythritol 4-phosphate pathway involved in terpenoid biosynthetic process"/>
    <property type="evidence" value="ECO:0007669"/>
    <property type="project" value="UniProtKB-ARBA"/>
</dbReference>
<feature type="binding site" evidence="9">
    <location>
        <position position="153"/>
    </location>
    <ligand>
        <name>Mn(2+)</name>
        <dbReference type="ChEBI" id="CHEBI:29035"/>
    </ligand>
</feature>
<dbReference type="RefSeq" id="WP_087551785.1">
    <property type="nucleotide sequence ID" value="NZ_CP033133.1"/>
</dbReference>